<evidence type="ECO:0000256" key="1">
    <source>
        <dbReference type="SAM" id="MobiDB-lite"/>
    </source>
</evidence>
<feature type="transmembrane region" description="Helical" evidence="2">
    <location>
        <begin position="272"/>
        <end position="289"/>
    </location>
</feature>
<proteinExistence type="predicted"/>
<feature type="transmembrane region" description="Helical" evidence="2">
    <location>
        <begin position="78"/>
        <end position="98"/>
    </location>
</feature>
<dbReference type="AlphaFoldDB" id="A0AA94HNV4"/>
<feature type="transmembrane region" description="Helical" evidence="2">
    <location>
        <begin position="231"/>
        <end position="257"/>
    </location>
</feature>
<reference evidence="3 4" key="1">
    <citation type="submission" date="2016-10" db="EMBL/GenBank/DDBJ databases">
        <authorList>
            <person name="Varghese N."/>
            <person name="Submissions S."/>
        </authorList>
    </citation>
    <scope>NUCLEOTIDE SEQUENCE [LARGE SCALE GENOMIC DNA]</scope>
    <source>
        <strain evidence="3 4">IAM 15147</strain>
    </source>
</reference>
<evidence type="ECO:0000313" key="3">
    <source>
        <dbReference type="EMBL" id="SFS15923.1"/>
    </source>
</evidence>
<feature type="transmembrane region" description="Helical" evidence="2">
    <location>
        <begin position="174"/>
        <end position="194"/>
    </location>
</feature>
<accession>A0AA94HNV4</accession>
<comment type="caution">
    <text evidence="3">The sequence shown here is derived from an EMBL/GenBank/DDBJ whole genome shotgun (WGS) entry which is preliminary data.</text>
</comment>
<dbReference type="Proteomes" id="UP000198506">
    <property type="component" value="Unassembled WGS sequence"/>
</dbReference>
<evidence type="ECO:0000256" key="2">
    <source>
        <dbReference type="SAM" id="Phobius"/>
    </source>
</evidence>
<name>A0AA94HNV4_9MICO</name>
<feature type="transmembrane region" description="Helical" evidence="2">
    <location>
        <begin position="105"/>
        <end position="123"/>
    </location>
</feature>
<keyword evidence="2" id="KW-0812">Transmembrane</keyword>
<feature type="transmembrane region" description="Helical" evidence="2">
    <location>
        <begin position="135"/>
        <end position="153"/>
    </location>
</feature>
<feature type="transmembrane region" description="Helical" evidence="2">
    <location>
        <begin position="200"/>
        <end position="219"/>
    </location>
</feature>
<organism evidence="3 4">
    <name type="scientific">Agrococcus baldri</name>
    <dbReference type="NCBI Taxonomy" id="153730"/>
    <lineage>
        <taxon>Bacteria</taxon>
        <taxon>Bacillati</taxon>
        <taxon>Actinomycetota</taxon>
        <taxon>Actinomycetes</taxon>
        <taxon>Micrococcales</taxon>
        <taxon>Microbacteriaceae</taxon>
        <taxon>Agrococcus</taxon>
    </lineage>
</organism>
<dbReference type="Pfam" id="PF05675">
    <property type="entry name" value="DUF817"/>
    <property type="match status" value="1"/>
</dbReference>
<dbReference type="RefSeq" id="WP_092918666.1">
    <property type="nucleotide sequence ID" value="NZ_FOZN01000003.1"/>
</dbReference>
<keyword evidence="2" id="KW-1133">Transmembrane helix</keyword>
<dbReference type="EMBL" id="FOZN01000003">
    <property type="protein sequence ID" value="SFS15923.1"/>
    <property type="molecule type" value="Genomic_DNA"/>
</dbReference>
<gene>
    <name evidence="3" type="ORF">SAMN04487783_2163</name>
</gene>
<dbReference type="InterPro" id="IPR008535">
    <property type="entry name" value="DUF817"/>
</dbReference>
<protein>
    <submittedName>
        <fullName evidence="3">Uncharacterized membrane protein YoaT, DUF817 family</fullName>
    </submittedName>
</protein>
<sequence>MSEGRPEFTAVEEAIDRAAHRFLDRRGLRAGGGLSRWRRAVVELAVFTLKQGWAAIFGGLLLVCILAARLWWPDDAPLARNDALTIAAVVIQAAMLAFRLETLRELWVVVLFHVAGTVMELFKTDVGSWAYEAEGLLRIGAVPLFSGFMYAAVGSYMVRTMRMFDLRFTRYPPLWATIVVAAGIYANFFAHHFIWDFRWVLVAAVLVLWGGCVMRFRVLRTHRGTQLGMPVVVAFGLVAIVIWGAENLATLGGAWLYPNQVDGWQPVSGSKIVSWFLLMILSVVLVTLAHRPRRPDAPAEGSTGRRRSPAAHRHDADTPPAVHPDATGDWSNENKEPGHV</sequence>
<keyword evidence="4" id="KW-1185">Reference proteome</keyword>
<keyword evidence="2" id="KW-0472">Membrane</keyword>
<evidence type="ECO:0000313" key="4">
    <source>
        <dbReference type="Proteomes" id="UP000198506"/>
    </source>
</evidence>
<feature type="region of interest" description="Disordered" evidence="1">
    <location>
        <begin position="294"/>
        <end position="340"/>
    </location>
</feature>
<feature type="transmembrane region" description="Helical" evidence="2">
    <location>
        <begin position="53"/>
        <end position="72"/>
    </location>
</feature>